<dbReference type="EMBL" id="AP023343">
    <property type="protein sequence ID" value="BCI86904.1"/>
    <property type="molecule type" value="Genomic_DNA"/>
</dbReference>
<name>A0A7G1I900_MYCKA</name>
<evidence type="ECO:0000313" key="1">
    <source>
        <dbReference type="EMBL" id="BCI86904.1"/>
    </source>
</evidence>
<sequence length="71" mass="7835">MPLTVSGLTPRNSYRMVGAIWYQVWPVHMIEYTSSVPRPRAAVLYAPAAQVWESLHASTSPGRASPFSAMT</sequence>
<dbReference type="AlphaFoldDB" id="A0A7G1I900"/>
<protein>
    <submittedName>
        <fullName evidence="1">Uncharacterized protein</fullName>
    </submittedName>
</protein>
<dbReference type="Proteomes" id="UP000516380">
    <property type="component" value="Chromosome"/>
</dbReference>
<organism evidence="1 2">
    <name type="scientific">Mycobacterium kansasii</name>
    <dbReference type="NCBI Taxonomy" id="1768"/>
    <lineage>
        <taxon>Bacteria</taxon>
        <taxon>Bacillati</taxon>
        <taxon>Actinomycetota</taxon>
        <taxon>Actinomycetes</taxon>
        <taxon>Mycobacteriales</taxon>
        <taxon>Mycobacteriaceae</taxon>
        <taxon>Mycobacterium</taxon>
    </lineage>
</organism>
<gene>
    <name evidence="1" type="ORF">NIIDMKKI_21100</name>
</gene>
<proteinExistence type="predicted"/>
<evidence type="ECO:0000313" key="2">
    <source>
        <dbReference type="Proteomes" id="UP000516380"/>
    </source>
</evidence>
<reference evidence="1 2" key="1">
    <citation type="submission" date="2020-07" db="EMBL/GenBank/DDBJ databases">
        <title>Mycobacterium kansasii (former subtype) with zoonotic potential isolated from diseased indoor pet cat, Japan.</title>
        <authorList>
            <person name="Fukano H."/>
            <person name="Terazono T."/>
            <person name="Hoshino Y."/>
        </authorList>
    </citation>
    <scope>NUCLEOTIDE SEQUENCE [LARGE SCALE GENOMIC DNA]</scope>
    <source>
        <strain evidence="1 2">Kuro-I</strain>
    </source>
</reference>
<accession>A0A7G1I900</accession>
<keyword evidence="2" id="KW-1185">Reference proteome</keyword>